<evidence type="ECO:0000256" key="2">
    <source>
        <dbReference type="ARBA" id="ARBA00004613"/>
    </source>
</evidence>
<keyword evidence="8" id="KW-0479">Metal-binding</keyword>
<comment type="similarity">
    <text evidence="3">Belongs to the glutaminyl-peptide cyclotransferase family.</text>
</comment>
<dbReference type="GO" id="GO:0016603">
    <property type="term" value="F:glutaminyl-peptide cyclotransferase activity"/>
    <property type="evidence" value="ECO:0007669"/>
    <property type="project" value="UniProtKB-EC"/>
</dbReference>
<keyword evidence="10" id="KW-1015">Disulfide bond</keyword>
<dbReference type="InterPro" id="IPR007484">
    <property type="entry name" value="Peptidase_M28"/>
</dbReference>
<dbReference type="Gene3D" id="3.40.630.10">
    <property type="entry name" value="Zn peptidases"/>
    <property type="match status" value="1"/>
</dbReference>
<comment type="subcellular location">
    <subcellularLocation>
        <location evidence="2">Secreted</location>
    </subcellularLocation>
</comment>
<evidence type="ECO:0000256" key="7">
    <source>
        <dbReference type="ARBA" id="ARBA00022679"/>
    </source>
</evidence>
<dbReference type="InterPro" id="IPR037457">
    <property type="entry name" value="M28_QC"/>
</dbReference>
<dbReference type="AlphaFoldDB" id="A0AAD9QH17"/>
<gene>
    <name evidence="14" type="ORF">P5673_016308</name>
</gene>
<feature type="signal peptide" evidence="12">
    <location>
        <begin position="1"/>
        <end position="19"/>
    </location>
</feature>
<accession>A0AAD9QH17</accession>
<feature type="domain" description="Peptidase M28" evidence="13">
    <location>
        <begin position="105"/>
        <end position="339"/>
    </location>
</feature>
<dbReference type="FunFam" id="3.40.630.10:FF:000029">
    <property type="entry name" value="Glutaminyl-peptide cyclotransferase"/>
    <property type="match status" value="1"/>
</dbReference>
<keyword evidence="7" id="KW-0808">Transferase</keyword>
<keyword evidence="9" id="KW-0862">Zinc</keyword>
<comment type="catalytic activity">
    <reaction evidence="1">
        <text>N-terminal L-glutaminyl-[peptide] = N-terminal 5-oxo-L-prolyl-[peptide] + NH4(+)</text>
        <dbReference type="Rhea" id="RHEA:23652"/>
        <dbReference type="Rhea" id="RHEA-COMP:11736"/>
        <dbReference type="Rhea" id="RHEA-COMP:11846"/>
        <dbReference type="ChEBI" id="CHEBI:28938"/>
        <dbReference type="ChEBI" id="CHEBI:64722"/>
        <dbReference type="ChEBI" id="CHEBI:87215"/>
        <dbReference type="EC" id="2.3.2.5"/>
    </reaction>
</comment>
<evidence type="ECO:0000259" key="13">
    <source>
        <dbReference type="Pfam" id="PF04389"/>
    </source>
</evidence>
<evidence type="ECO:0000313" key="14">
    <source>
        <dbReference type="EMBL" id="KAK2561164.1"/>
    </source>
</evidence>
<feature type="chain" id="PRO_5042145091" description="Glutaminyl-peptide cyclotransferase" evidence="12">
    <location>
        <begin position="20"/>
        <end position="356"/>
    </location>
</feature>
<dbReference type="EC" id="2.3.2.5" evidence="4"/>
<evidence type="ECO:0000256" key="10">
    <source>
        <dbReference type="ARBA" id="ARBA00023157"/>
    </source>
</evidence>
<evidence type="ECO:0000256" key="11">
    <source>
        <dbReference type="ARBA" id="ARBA00023315"/>
    </source>
</evidence>
<dbReference type="Proteomes" id="UP001249851">
    <property type="component" value="Unassembled WGS sequence"/>
</dbReference>
<comment type="caution">
    <text evidence="14">The sequence shown here is derived from an EMBL/GenBank/DDBJ whole genome shotgun (WGS) entry which is preliminary data.</text>
</comment>
<proteinExistence type="inferred from homology"/>
<dbReference type="EMBL" id="JARQWQ010000034">
    <property type="protein sequence ID" value="KAK2561164.1"/>
    <property type="molecule type" value="Genomic_DNA"/>
</dbReference>
<evidence type="ECO:0000256" key="1">
    <source>
        <dbReference type="ARBA" id="ARBA00000001"/>
    </source>
</evidence>
<dbReference type="PANTHER" id="PTHR12283:SF6">
    <property type="entry name" value="GLUTAMINYL-PEPTIDE CYCLOTRANSFERASE-RELATED"/>
    <property type="match status" value="1"/>
</dbReference>
<keyword evidence="11" id="KW-0012">Acyltransferase</keyword>
<protein>
    <recommendedName>
        <fullName evidence="5">Glutaminyl-peptide cyclotransferase</fullName>
        <ecNumber evidence="4">2.3.2.5</ecNumber>
    </recommendedName>
</protein>
<keyword evidence="15" id="KW-1185">Reference proteome</keyword>
<dbReference type="GO" id="GO:0005576">
    <property type="term" value="C:extracellular region"/>
    <property type="evidence" value="ECO:0007669"/>
    <property type="project" value="UniProtKB-SubCell"/>
</dbReference>
<evidence type="ECO:0000256" key="5">
    <source>
        <dbReference type="ARBA" id="ARBA00016861"/>
    </source>
</evidence>
<evidence type="ECO:0000256" key="4">
    <source>
        <dbReference type="ARBA" id="ARBA00012012"/>
    </source>
</evidence>
<dbReference type="SUPFAM" id="SSF53187">
    <property type="entry name" value="Zn-dependent exopeptidases"/>
    <property type="match status" value="1"/>
</dbReference>
<evidence type="ECO:0000256" key="6">
    <source>
        <dbReference type="ARBA" id="ARBA00022525"/>
    </source>
</evidence>
<evidence type="ECO:0000256" key="12">
    <source>
        <dbReference type="SAM" id="SignalP"/>
    </source>
</evidence>
<sequence>MRLLVVLILLFIEISLVRANVRRFSDHPLKRTLPESKLNDLVQRTEYATFTDTIFRKILRVRVPGTHGHHEVKMFIKKSFEDLNWNVTIDEFDDNTPYGPKKFTNIIATLNPNAKRRLILAAHYDSKYFPENSNYQYFLGATDSAMPCAMLIEIARVVTPLFAASKQKQMNSQDDDDEQSDVTLQMVFFDGEEAFQEWTSTDSLYGARHLAEVWENTAHPTGSTNSTMIATINALVLLDLIGAADVTFYNTFNDTSDLYERLEVIERRLMSTNQIQDWNHPRPYFIHGLMEGIKVEDDHIPFLERGVKILHLISVPFPSCWHKPCDNGAEMNERVVTDLLKIFQVFVVEYFGLTLQ</sequence>
<dbReference type="GO" id="GO:0008270">
    <property type="term" value="F:zinc ion binding"/>
    <property type="evidence" value="ECO:0007669"/>
    <property type="project" value="TreeGrafter"/>
</dbReference>
<evidence type="ECO:0000256" key="3">
    <source>
        <dbReference type="ARBA" id="ARBA00006014"/>
    </source>
</evidence>
<evidence type="ECO:0000313" key="15">
    <source>
        <dbReference type="Proteomes" id="UP001249851"/>
    </source>
</evidence>
<evidence type="ECO:0000256" key="9">
    <source>
        <dbReference type="ARBA" id="ARBA00022833"/>
    </source>
</evidence>
<keyword evidence="6" id="KW-0964">Secreted</keyword>
<name>A0AAD9QH17_ACRCE</name>
<dbReference type="CDD" id="cd03880">
    <property type="entry name" value="M28_QC_like"/>
    <property type="match status" value="1"/>
</dbReference>
<dbReference type="PANTHER" id="PTHR12283">
    <property type="entry name" value="GLUTAMINYL-PEPTIDE CYCLOTRANSFERASE"/>
    <property type="match status" value="1"/>
</dbReference>
<dbReference type="Pfam" id="PF04389">
    <property type="entry name" value="Peptidase_M28"/>
    <property type="match status" value="1"/>
</dbReference>
<dbReference type="InterPro" id="IPR040234">
    <property type="entry name" value="QC/QCL"/>
</dbReference>
<keyword evidence="12" id="KW-0732">Signal</keyword>
<reference evidence="14" key="2">
    <citation type="journal article" date="2023" name="Science">
        <title>Genomic signatures of disease resistance in endangered staghorn corals.</title>
        <authorList>
            <person name="Vollmer S.V."/>
            <person name="Selwyn J.D."/>
            <person name="Despard B.A."/>
            <person name="Roesel C.L."/>
        </authorList>
    </citation>
    <scope>NUCLEOTIDE SEQUENCE</scope>
    <source>
        <strain evidence="14">K2</strain>
    </source>
</reference>
<reference evidence="14" key="1">
    <citation type="journal article" date="2023" name="G3 (Bethesda)">
        <title>Whole genome assembly and annotation of the endangered Caribbean coral Acropora cervicornis.</title>
        <authorList>
            <person name="Selwyn J.D."/>
            <person name="Vollmer S.V."/>
        </authorList>
    </citation>
    <scope>NUCLEOTIDE SEQUENCE</scope>
    <source>
        <strain evidence="14">K2</strain>
    </source>
</reference>
<organism evidence="14 15">
    <name type="scientific">Acropora cervicornis</name>
    <name type="common">Staghorn coral</name>
    <dbReference type="NCBI Taxonomy" id="6130"/>
    <lineage>
        <taxon>Eukaryota</taxon>
        <taxon>Metazoa</taxon>
        <taxon>Cnidaria</taxon>
        <taxon>Anthozoa</taxon>
        <taxon>Hexacorallia</taxon>
        <taxon>Scleractinia</taxon>
        <taxon>Astrocoeniina</taxon>
        <taxon>Acroporidae</taxon>
        <taxon>Acropora</taxon>
    </lineage>
</organism>
<evidence type="ECO:0000256" key="8">
    <source>
        <dbReference type="ARBA" id="ARBA00022723"/>
    </source>
</evidence>